<dbReference type="AlphaFoldDB" id="A0AAW9D1Z3"/>
<comment type="caution">
    <text evidence="1">The sequence shown here is derived from an EMBL/GenBank/DDBJ whole genome shotgun (WGS) entry which is preliminary data.</text>
</comment>
<organism evidence="1 2">
    <name type="scientific">Burkholderia thailandensis</name>
    <dbReference type="NCBI Taxonomy" id="57975"/>
    <lineage>
        <taxon>Bacteria</taxon>
        <taxon>Pseudomonadati</taxon>
        <taxon>Pseudomonadota</taxon>
        <taxon>Betaproteobacteria</taxon>
        <taxon>Burkholderiales</taxon>
        <taxon>Burkholderiaceae</taxon>
        <taxon>Burkholderia</taxon>
        <taxon>pseudomallei group</taxon>
    </lineage>
</organism>
<reference evidence="1" key="1">
    <citation type="submission" date="2018-08" db="EMBL/GenBank/DDBJ databases">
        <title>Identification of Burkholderia cepacia strains that express a Burkholderia pseudomallei-like capsular polysaccharide.</title>
        <authorList>
            <person name="Burtnick M.N."/>
            <person name="Vongsouvath M."/>
            <person name="Newton P."/>
            <person name="Wuthiekanun V."/>
            <person name="Limmathurotsakul D."/>
            <person name="Brett P.J."/>
            <person name="Chantratita N."/>
            <person name="Dance D.A."/>
        </authorList>
    </citation>
    <scope>NUCLEOTIDE SEQUENCE</scope>
    <source>
        <strain evidence="1">SBXCC001</strain>
    </source>
</reference>
<gene>
    <name evidence="1" type="ORF">C7S16_3341</name>
</gene>
<proteinExistence type="predicted"/>
<dbReference type="Proteomes" id="UP001272137">
    <property type="component" value="Unassembled WGS sequence"/>
</dbReference>
<evidence type="ECO:0000313" key="2">
    <source>
        <dbReference type="Proteomes" id="UP001272137"/>
    </source>
</evidence>
<evidence type="ECO:0000313" key="1">
    <source>
        <dbReference type="EMBL" id="MDW9256542.1"/>
    </source>
</evidence>
<accession>A0AAW9D1Z3</accession>
<protein>
    <submittedName>
        <fullName evidence="1">Uncharacterized protein</fullName>
    </submittedName>
</protein>
<sequence>MRSATVALRIGSISEDLYENTKLSGITLISARRADSARHRVRFVPQSRAFPCN</sequence>
<name>A0AAW9D1Z3_BURTH</name>
<dbReference type="EMBL" id="QXCT01000002">
    <property type="protein sequence ID" value="MDW9256542.1"/>
    <property type="molecule type" value="Genomic_DNA"/>
</dbReference>